<reference evidence="2" key="1">
    <citation type="submission" date="2017-11" db="EMBL/GenBank/DDBJ databases">
        <title>Three new genomes from thermophilic consortium.</title>
        <authorList>
            <person name="Quaggio R."/>
            <person name="Amgarten D."/>
            <person name="Setubal J.C."/>
        </authorList>
    </citation>
    <scope>NUCLEOTIDE SEQUENCE</scope>
    <source>
        <strain evidence="2">ZCTH01-B2</strain>
    </source>
</reference>
<dbReference type="Proteomes" id="UP000732377">
    <property type="component" value="Unassembled WGS sequence"/>
</dbReference>
<accession>A0A953IDR1</accession>
<dbReference type="SUPFAM" id="SSF53146">
    <property type="entry name" value="Nitrogenase accessory factor-like"/>
    <property type="match status" value="1"/>
</dbReference>
<dbReference type="InterPro" id="IPR003731">
    <property type="entry name" value="Di-Nase_FeMo-co_biosynth"/>
</dbReference>
<comment type="caution">
    <text evidence="2">The sequence shown here is derived from an EMBL/GenBank/DDBJ whole genome shotgun (WGS) entry which is preliminary data.</text>
</comment>
<name>A0A953IDR1_SYMTR</name>
<organism evidence="2 3">
    <name type="scientific">Symbiobacterium thermophilum</name>
    <dbReference type="NCBI Taxonomy" id="2734"/>
    <lineage>
        <taxon>Bacteria</taxon>
        <taxon>Bacillati</taxon>
        <taxon>Bacillota</taxon>
        <taxon>Clostridia</taxon>
        <taxon>Eubacteriales</taxon>
        <taxon>Symbiobacteriaceae</taxon>
        <taxon>Symbiobacterium</taxon>
    </lineage>
</organism>
<feature type="domain" description="Dinitrogenase iron-molybdenum cofactor biosynthesis" evidence="1">
    <location>
        <begin position="10"/>
        <end position="98"/>
    </location>
</feature>
<dbReference type="EMBL" id="PIUK01000455">
    <property type="protein sequence ID" value="MBY6278336.1"/>
    <property type="molecule type" value="Genomic_DNA"/>
</dbReference>
<dbReference type="OMA" id="AGCGCKS"/>
<evidence type="ECO:0000259" key="1">
    <source>
        <dbReference type="Pfam" id="PF02579"/>
    </source>
</evidence>
<dbReference type="PANTHER" id="PTHR42983">
    <property type="entry name" value="DINITROGENASE IRON-MOLYBDENUM COFACTOR PROTEIN-RELATED"/>
    <property type="match status" value="1"/>
</dbReference>
<dbReference type="InterPro" id="IPR036105">
    <property type="entry name" value="DiNase_FeMo-co_biosyn_sf"/>
</dbReference>
<protein>
    <submittedName>
        <fullName evidence="2">Dinitrogenase iron-molybdenum cofactor</fullName>
    </submittedName>
</protein>
<evidence type="ECO:0000313" key="2">
    <source>
        <dbReference type="EMBL" id="MBY6278336.1"/>
    </source>
</evidence>
<dbReference type="Gene3D" id="3.30.420.130">
    <property type="entry name" value="Dinitrogenase iron-molybdenum cofactor biosynthesis domain"/>
    <property type="match status" value="1"/>
</dbReference>
<proteinExistence type="predicted"/>
<evidence type="ECO:0000313" key="3">
    <source>
        <dbReference type="Proteomes" id="UP000732377"/>
    </source>
</evidence>
<dbReference type="PANTHER" id="PTHR42983:SF1">
    <property type="entry name" value="IRON-MOLYBDENUM PROTEIN"/>
    <property type="match status" value="1"/>
</dbReference>
<dbReference type="AlphaFoldDB" id="A0A953IDR1"/>
<dbReference type="Pfam" id="PF02579">
    <property type="entry name" value="Nitro_FeMo-Co"/>
    <property type="match status" value="1"/>
</dbReference>
<gene>
    <name evidence="2" type="ORF">CWE10_19655</name>
</gene>
<sequence>MMRIAIPLADGDVAPHVGHCRSYLIADVEDGKVVHTEEVANPGHGPGGPPPVFLANQGVNLVLAWGIPQHARELFRRHGVEYIVGCHGEARRVLQDYLAGTLKLTDQGLEGDGCSCH</sequence>